<sequence>MAAFDASKEAVFLRNLLSEVNFTPTQPTTILCDNNAAVIVSEDPLHHNRTKHFDIRYHYLRERVQANDISLAYINTKDNLADIFTKALPAQQFTRLWSFLGLV</sequence>
<evidence type="ECO:0000313" key="1">
    <source>
        <dbReference type="EMBL" id="KAJ3477245.1"/>
    </source>
</evidence>
<proteinExistence type="predicted"/>
<evidence type="ECO:0008006" key="3">
    <source>
        <dbReference type="Google" id="ProtNLM"/>
    </source>
</evidence>
<dbReference type="OrthoDB" id="3344688at2759"/>
<evidence type="ECO:0000313" key="2">
    <source>
        <dbReference type="Proteomes" id="UP001148786"/>
    </source>
</evidence>
<gene>
    <name evidence="1" type="ORF">NLJ89_g12428</name>
</gene>
<dbReference type="EMBL" id="JANKHO010004354">
    <property type="protein sequence ID" value="KAJ3477245.1"/>
    <property type="molecule type" value="Genomic_DNA"/>
</dbReference>
<dbReference type="Proteomes" id="UP001148786">
    <property type="component" value="Unassembled WGS sequence"/>
</dbReference>
<name>A0A9W8JJZ5_9AGAR</name>
<reference evidence="1" key="1">
    <citation type="submission" date="2022-07" db="EMBL/GenBank/DDBJ databases">
        <title>Genome Sequence of Agrocybe chaxingu.</title>
        <authorList>
            <person name="Buettner E."/>
        </authorList>
    </citation>
    <scope>NUCLEOTIDE SEQUENCE</scope>
    <source>
        <strain evidence="1">MP-N11</strain>
    </source>
</reference>
<organism evidence="1 2">
    <name type="scientific">Agrocybe chaxingu</name>
    <dbReference type="NCBI Taxonomy" id="84603"/>
    <lineage>
        <taxon>Eukaryota</taxon>
        <taxon>Fungi</taxon>
        <taxon>Dikarya</taxon>
        <taxon>Basidiomycota</taxon>
        <taxon>Agaricomycotina</taxon>
        <taxon>Agaricomycetes</taxon>
        <taxon>Agaricomycetidae</taxon>
        <taxon>Agaricales</taxon>
        <taxon>Agaricineae</taxon>
        <taxon>Strophariaceae</taxon>
        <taxon>Agrocybe</taxon>
    </lineage>
</organism>
<protein>
    <recommendedName>
        <fullName evidence="3">Copia protein</fullName>
    </recommendedName>
</protein>
<accession>A0A9W8JJZ5</accession>
<keyword evidence="2" id="KW-1185">Reference proteome</keyword>
<dbReference type="AlphaFoldDB" id="A0A9W8JJZ5"/>
<comment type="caution">
    <text evidence="1">The sequence shown here is derived from an EMBL/GenBank/DDBJ whole genome shotgun (WGS) entry which is preliminary data.</text>
</comment>
<dbReference type="CDD" id="cd09272">
    <property type="entry name" value="RNase_HI_RT_Ty1"/>
    <property type="match status" value="1"/>
</dbReference>